<proteinExistence type="predicted"/>
<keyword evidence="2" id="KW-1185">Reference proteome</keyword>
<gene>
    <name evidence="1" type="ORF">CPT_Salva_011</name>
</gene>
<protein>
    <submittedName>
        <fullName evidence="1">Uncharacterized protein</fullName>
    </submittedName>
</protein>
<reference evidence="1 2" key="1">
    <citation type="submission" date="2020-12" db="EMBL/GenBank/DDBJ databases">
        <title>Complete genome sequence of Stenotrophomonas maltophilia phage Salva.</title>
        <authorList>
            <person name="Jefferson B."/>
            <person name="Yao G."/>
            <person name="Clark J."/>
            <person name="Le T."/>
            <person name="Young R."/>
            <person name="Gonzalez C."/>
            <person name="Liu M."/>
        </authorList>
    </citation>
    <scope>NUCLEOTIDE SEQUENCE [LARGE SCALE GENOMIC DNA]</scope>
</reference>
<name>A0A7U3WJU2_9CAUD</name>
<dbReference type="Proteomes" id="UP000595272">
    <property type="component" value="Segment"/>
</dbReference>
<evidence type="ECO:0000313" key="1">
    <source>
        <dbReference type="EMBL" id="QQM18175.1"/>
    </source>
</evidence>
<accession>A0A7U3WJU2</accession>
<sequence length="84" mass="9504">MNIEVGKAYTTRTGKLAVVTIASEHGAVGGYIVYGPRDRRRRYWLASGRNTNVGRKLATDLVAENEYVPTDDDLNYFKPWLRKA</sequence>
<evidence type="ECO:0000313" key="2">
    <source>
        <dbReference type="Proteomes" id="UP000595272"/>
    </source>
</evidence>
<organism evidence="1 2">
    <name type="scientific">Stenotrophomonas phage Salva</name>
    <dbReference type="NCBI Taxonomy" id="2801524"/>
    <lineage>
        <taxon>Viruses</taxon>
        <taxon>Duplodnaviria</taxon>
        <taxon>Heunggongvirae</taxon>
        <taxon>Uroviricota</taxon>
        <taxon>Caudoviricetes</taxon>
        <taxon>Beaumontvirinae</taxon>
        <taxon>Salvavirus</taxon>
        <taxon>Salvavirus salva</taxon>
    </lineage>
</organism>
<dbReference type="EMBL" id="MW393850">
    <property type="protein sequence ID" value="QQM18175.1"/>
    <property type="molecule type" value="Genomic_DNA"/>
</dbReference>